<name>A0A1I3SML5_9EURY</name>
<dbReference type="OMA" id="DIYISVG"/>
<dbReference type="GeneID" id="14206560"/>
<dbReference type="AlphaFoldDB" id="A0A1I3SML5"/>
<organism evidence="2 3">
    <name type="scientific">Natronobacterium gregoryi</name>
    <dbReference type="NCBI Taxonomy" id="44930"/>
    <lineage>
        <taxon>Archaea</taxon>
        <taxon>Methanobacteriati</taxon>
        <taxon>Methanobacteriota</taxon>
        <taxon>Stenosarchaea group</taxon>
        <taxon>Halobacteria</taxon>
        <taxon>Halobacteriales</taxon>
        <taxon>Natrialbaceae</taxon>
        <taxon>Natronobacterium</taxon>
    </lineage>
</organism>
<dbReference type="RefSeq" id="WP_005579817.1">
    <property type="nucleotide sequence ID" value="NZ_FORO01000043.1"/>
</dbReference>
<keyword evidence="1" id="KW-0472">Membrane</keyword>
<dbReference type="Proteomes" id="UP000182829">
    <property type="component" value="Unassembled WGS sequence"/>
</dbReference>
<reference evidence="2 3" key="1">
    <citation type="submission" date="2016-10" db="EMBL/GenBank/DDBJ databases">
        <authorList>
            <person name="de Groot N.N."/>
        </authorList>
    </citation>
    <scope>NUCLEOTIDE SEQUENCE [LARGE SCALE GENOMIC DNA]</scope>
    <source>
        <strain evidence="2 3">SP2</strain>
    </source>
</reference>
<gene>
    <name evidence="2" type="ORF">SAMN05443661_14317</name>
</gene>
<sequence length="61" mass="6868">MRLSRARLLILIGLWLVILVELRTVFAFFDIYISVGETVAIGVVVLVLLVLWAVWPADDAE</sequence>
<dbReference type="EMBL" id="FORO01000043">
    <property type="protein sequence ID" value="SFJ58949.1"/>
    <property type="molecule type" value="Genomic_DNA"/>
</dbReference>
<evidence type="ECO:0008006" key="4">
    <source>
        <dbReference type="Google" id="ProtNLM"/>
    </source>
</evidence>
<evidence type="ECO:0000313" key="3">
    <source>
        <dbReference type="Proteomes" id="UP000182829"/>
    </source>
</evidence>
<accession>A0A1I3SML5</accession>
<evidence type="ECO:0000256" key="1">
    <source>
        <dbReference type="SAM" id="Phobius"/>
    </source>
</evidence>
<keyword evidence="1" id="KW-1133">Transmembrane helix</keyword>
<feature type="transmembrane region" description="Helical" evidence="1">
    <location>
        <begin position="37"/>
        <end position="55"/>
    </location>
</feature>
<keyword evidence="1" id="KW-0812">Transmembrane</keyword>
<evidence type="ECO:0000313" key="2">
    <source>
        <dbReference type="EMBL" id="SFJ58949.1"/>
    </source>
</evidence>
<proteinExistence type="predicted"/>
<protein>
    <recommendedName>
        <fullName evidence="4">CbaC protein</fullName>
    </recommendedName>
</protein>